<dbReference type="AlphaFoldDB" id="A0A1D8IKF8"/>
<gene>
    <name evidence="2" type="ORF">BI364_02040</name>
</gene>
<evidence type="ECO:0000313" key="3">
    <source>
        <dbReference type="Proteomes" id="UP000095401"/>
    </source>
</evidence>
<dbReference type="Proteomes" id="UP000095401">
    <property type="component" value="Chromosome"/>
</dbReference>
<keyword evidence="3" id="KW-1185">Reference proteome</keyword>
<dbReference type="GO" id="GO:0006313">
    <property type="term" value="P:DNA transposition"/>
    <property type="evidence" value="ECO:0007669"/>
    <property type="project" value="InterPro"/>
</dbReference>
<evidence type="ECO:0000256" key="1">
    <source>
        <dbReference type="ARBA" id="ARBA00009964"/>
    </source>
</evidence>
<comment type="similarity">
    <text evidence="1">Belongs to the transposase 8 family.</text>
</comment>
<dbReference type="SUPFAM" id="SSF46689">
    <property type="entry name" value="Homeodomain-like"/>
    <property type="match status" value="1"/>
</dbReference>
<dbReference type="Pfam" id="PF01527">
    <property type="entry name" value="HTH_Tnp_1"/>
    <property type="match status" value="1"/>
</dbReference>
<dbReference type="InterPro" id="IPR002514">
    <property type="entry name" value="Transposase_8"/>
</dbReference>
<dbReference type="GO" id="GO:0003677">
    <property type="term" value="F:DNA binding"/>
    <property type="evidence" value="ECO:0007669"/>
    <property type="project" value="InterPro"/>
</dbReference>
<dbReference type="GO" id="GO:0004803">
    <property type="term" value="F:transposase activity"/>
    <property type="evidence" value="ECO:0007669"/>
    <property type="project" value="InterPro"/>
</dbReference>
<organism evidence="2 3">
    <name type="scientific">Acidihalobacter yilgarnensis</name>
    <dbReference type="NCBI Taxonomy" id="2819280"/>
    <lineage>
        <taxon>Bacteria</taxon>
        <taxon>Pseudomonadati</taxon>
        <taxon>Pseudomonadota</taxon>
        <taxon>Gammaproteobacteria</taxon>
        <taxon>Chromatiales</taxon>
        <taxon>Ectothiorhodospiraceae</taxon>
        <taxon>Acidihalobacter</taxon>
    </lineage>
</organism>
<protein>
    <submittedName>
        <fullName evidence="2">Transposase</fullName>
    </submittedName>
</protein>
<dbReference type="EMBL" id="CP017415">
    <property type="protein sequence ID" value="AOU96948.1"/>
    <property type="molecule type" value="Genomic_DNA"/>
</dbReference>
<proteinExistence type="inferred from homology"/>
<reference evidence="3" key="1">
    <citation type="submission" date="2016-09" db="EMBL/GenBank/DDBJ databases">
        <title>Acidihalobacter prosperus F5.</title>
        <authorList>
            <person name="Khaleque H.N."/>
            <person name="Ramsay J.P."/>
            <person name="Kaksonen A.H."/>
            <person name="Boxall N.J."/>
            <person name="Watkin E.L.J."/>
        </authorList>
    </citation>
    <scope>NUCLEOTIDE SEQUENCE [LARGE SCALE GENOMIC DNA]</scope>
    <source>
        <strain evidence="3">F5</strain>
    </source>
</reference>
<evidence type="ECO:0000313" key="2">
    <source>
        <dbReference type="EMBL" id="AOU96948.1"/>
    </source>
</evidence>
<dbReference type="KEGG" id="aprs:BI364_02040"/>
<dbReference type="InterPro" id="IPR009057">
    <property type="entry name" value="Homeodomain-like_sf"/>
</dbReference>
<name>A0A1D8IKF8_9GAMM</name>
<sequence length="166" mass="18789">MKHYSAERKAAVLRKMLPPLSLPVAKLAQQEGISDGTLYHWRKQAMARGDMSAVSKRKAEGWSAESKLAAVVETALLSEVELSQYCREKRLYPEQVKAWRQACIVGQQTATQQRQTEGIQAREDQKRIRELERELCRKDKALAEAAAILILRKKLNALWGDDAGEN</sequence>
<accession>A0A1D8IKF8</accession>